<evidence type="ECO:0000256" key="1">
    <source>
        <dbReference type="SAM" id="SignalP"/>
    </source>
</evidence>
<feature type="signal peptide" evidence="1">
    <location>
        <begin position="1"/>
        <end position="25"/>
    </location>
</feature>
<protein>
    <submittedName>
        <fullName evidence="2">Uncharacterized protein</fullName>
    </submittedName>
</protein>
<dbReference type="Proteomes" id="UP000324222">
    <property type="component" value="Unassembled WGS sequence"/>
</dbReference>
<dbReference type="AlphaFoldDB" id="A0A5B7HNL3"/>
<keyword evidence="1" id="KW-0732">Signal</keyword>
<proteinExistence type="predicted"/>
<organism evidence="2 3">
    <name type="scientific">Portunus trituberculatus</name>
    <name type="common">Swimming crab</name>
    <name type="synonym">Neptunus trituberculatus</name>
    <dbReference type="NCBI Taxonomy" id="210409"/>
    <lineage>
        <taxon>Eukaryota</taxon>
        <taxon>Metazoa</taxon>
        <taxon>Ecdysozoa</taxon>
        <taxon>Arthropoda</taxon>
        <taxon>Crustacea</taxon>
        <taxon>Multicrustacea</taxon>
        <taxon>Malacostraca</taxon>
        <taxon>Eumalacostraca</taxon>
        <taxon>Eucarida</taxon>
        <taxon>Decapoda</taxon>
        <taxon>Pleocyemata</taxon>
        <taxon>Brachyura</taxon>
        <taxon>Eubrachyura</taxon>
        <taxon>Portunoidea</taxon>
        <taxon>Portunidae</taxon>
        <taxon>Portuninae</taxon>
        <taxon>Portunus</taxon>
    </lineage>
</organism>
<name>A0A5B7HNL3_PORTR</name>
<dbReference type="EMBL" id="VSRR010039093">
    <property type="protein sequence ID" value="MPC74521.1"/>
    <property type="molecule type" value="Genomic_DNA"/>
</dbReference>
<evidence type="ECO:0000313" key="2">
    <source>
        <dbReference type="EMBL" id="MPC74521.1"/>
    </source>
</evidence>
<comment type="caution">
    <text evidence="2">The sequence shown here is derived from an EMBL/GenBank/DDBJ whole genome shotgun (WGS) entry which is preliminary data.</text>
</comment>
<gene>
    <name evidence="2" type="ORF">E2C01_068881</name>
</gene>
<keyword evidence="3" id="KW-1185">Reference proteome</keyword>
<evidence type="ECO:0000313" key="3">
    <source>
        <dbReference type="Proteomes" id="UP000324222"/>
    </source>
</evidence>
<reference evidence="2 3" key="1">
    <citation type="submission" date="2019-05" db="EMBL/GenBank/DDBJ databases">
        <title>Another draft genome of Portunus trituberculatus and its Hox gene families provides insights of decapod evolution.</title>
        <authorList>
            <person name="Jeong J.-H."/>
            <person name="Song I."/>
            <person name="Kim S."/>
            <person name="Choi T."/>
            <person name="Kim D."/>
            <person name="Ryu S."/>
            <person name="Kim W."/>
        </authorList>
    </citation>
    <scope>NUCLEOTIDE SEQUENCE [LARGE SCALE GENOMIC DNA]</scope>
    <source>
        <tissue evidence="2">Muscle</tissue>
    </source>
</reference>
<feature type="chain" id="PRO_5023032096" evidence="1">
    <location>
        <begin position="26"/>
        <end position="75"/>
    </location>
</feature>
<accession>A0A5B7HNL3</accession>
<sequence>MTCLPSSTFLFNHTFLIFLCKLVHLTPSPSYIHPPSCLRRNIARGLSVCLRTLRHRNCQGSNPSRPGSDPLCFPP</sequence>